<dbReference type="EMBL" id="MGDD01000087">
    <property type="protein sequence ID" value="OGL47295.1"/>
    <property type="molecule type" value="Genomic_DNA"/>
</dbReference>
<dbReference type="AlphaFoldDB" id="A0A1F7S0E1"/>
<name>A0A1F7S0E1_9BACT</name>
<dbReference type="Gene3D" id="3.40.1620.10">
    <property type="entry name" value="YefM-like domain"/>
    <property type="match status" value="1"/>
</dbReference>
<sequence length="83" mass="9600">MKTTWKLQDAKSQFSKVVNDALTTGPQFVTRRGMEAVVVLSVKEYETLLSNSMSFKEFLLCIPKIDDSFIIERHKDYPRSIEL</sequence>
<proteinExistence type="inferred from homology"/>
<comment type="similarity">
    <text evidence="1 2">Belongs to the phD/YefM antitoxin family.</text>
</comment>
<reference evidence="3 4" key="1">
    <citation type="journal article" date="2016" name="Nat. Commun.">
        <title>Thousands of microbial genomes shed light on interconnected biogeochemical processes in an aquifer system.</title>
        <authorList>
            <person name="Anantharaman K."/>
            <person name="Brown C.T."/>
            <person name="Hug L.A."/>
            <person name="Sharon I."/>
            <person name="Castelle C.J."/>
            <person name="Probst A.J."/>
            <person name="Thomas B.C."/>
            <person name="Singh A."/>
            <person name="Wilkins M.J."/>
            <person name="Karaoz U."/>
            <person name="Brodie E.L."/>
            <person name="Williams K.H."/>
            <person name="Hubbard S.S."/>
            <person name="Banfield J.F."/>
        </authorList>
    </citation>
    <scope>NUCLEOTIDE SEQUENCE [LARGE SCALE GENOMIC DNA]</scope>
</reference>
<dbReference type="InterPro" id="IPR006442">
    <property type="entry name" value="Antitoxin_Phd/YefM"/>
</dbReference>
<gene>
    <name evidence="3" type="ORF">A2161_18735</name>
</gene>
<evidence type="ECO:0000256" key="2">
    <source>
        <dbReference type="RuleBase" id="RU362080"/>
    </source>
</evidence>
<evidence type="ECO:0000313" key="4">
    <source>
        <dbReference type="Proteomes" id="UP000179266"/>
    </source>
</evidence>
<comment type="caution">
    <text evidence="3">The sequence shown here is derived from an EMBL/GenBank/DDBJ whole genome shotgun (WGS) entry which is preliminary data.</text>
</comment>
<evidence type="ECO:0000313" key="3">
    <source>
        <dbReference type="EMBL" id="OGL47295.1"/>
    </source>
</evidence>
<dbReference type="InterPro" id="IPR036165">
    <property type="entry name" value="YefM-like_sf"/>
</dbReference>
<dbReference type="Proteomes" id="UP000179266">
    <property type="component" value="Unassembled WGS sequence"/>
</dbReference>
<evidence type="ECO:0000256" key="1">
    <source>
        <dbReference type="ARBA" id="ARBA00009981"/>
    </source>
</evidence>
<organism evidence="3 4">
    <name type="scientific">Candidatus Schekmanbacteria bacterium RBG_13_48_7</name>
    <dbReference type="NCBI Taxonomy" id="1817878"/>
    <lineage>
        <taxon>Bacteria</taxon>
        <taxon>Candidatus Schekmaniibacteriota</taxon>
    </lineage>
</organism>
<protein>
    <recommendedName>
        <fullName evidence="2">Antitoxin</fullName>
    </recommendedName>
</protein>
<accession>A0A1F7S0E1</accession>
<dbReference type="NCBIfam" id="TIGR01552">
    <property type="entry name" value="phd_fam"/>
    <property type="match status" value="1"/>
</dbReference>
<dbReference type="SUPFAM" id="SSF143120">
    <property type="entry name" value="YefM-like"/>
    <property type="match status" value="1"/>
</dbReference>
<comment type="function">
    <text evidence="2">Antitoxin component of a type II toxin-antitoxin (TA) system.</text>
</comment>
<dbReference type="Pfam" id="PF02604">
    <property type="entry name" value="PhdYeFM_antitox"/>
    <property type="match status" value="1"/>
</dbReference>